<proteinExistence type="predicted"/>
<feature type="region of interest" description="Disordered" evidence="2">
    <location>
        <begin position="488"/>
        <end position="520"/>
    </location>
</feature>
<keyword evidence="4" id="KW-1185">Reference proteome</keyword>
<evidence type="ECO:0000256" key="2">
    <source>
        <dbReference type="SAM" id="MobiDB-lite"/>
    </source>
</evidence>
<gene>
    <name evidence="3" type="ORF">SLEP1_g43413</name>
</gene>
<comment type="caution">
    <text evidence="3">The sequence shown here is derived from an EMBL/GenBank/DDBJ whole genome shotgun (WGS) entry which is preliminary data.</text>
</comment>
<protein>
    <submittedName>
        <fullName evidence="3">Uncharacterized protein</fullName>
    </submittedName>
</protein>
<accession>A0AAV5LDF5</accession>
<sequence length="520" mass="59086">MGSKKRFLKTDPVSWTTNRASSEEISKLLCTTAIEARAYKVYHPGKRTAFQTPATAISNLWKELVPGTTSAGDTEFEGFEGSRIKYDNSVLPTSLPTLGKTDWQERFFFLEGPKNSNFLAVWRNGRTNTPEILLDAESYLVINKLLNNNSIKVEVLLDEGNLVRSKVWHHHHVPSTVIILNLPLDFEATKKPETSFQKSRKRKESSTKGSTIIALNLLDRCVKKNKNSTEEEDSVAMGIPRAQDYPNSPMKQIEQSSDIPLVFPETVMAYHQTLKEDYLKNEDASFYVEEEATKLKNLFGDVVQICLRLDEEKNAAVQRSELLSIELENLKKLFANSHENYLSIKKEKDEIEKEMKANHSALEEARKTVQLLQDEKESYLRKLDELKQSVTKLSSQNTSLQTQITNTSTDTIHKFKRSEEGQTWALSGCIDHFHLVVSIIKTLILERDMLKGDHIPSIQELNICEEIKQDPGLKKMFEDGVKKISKECYSENEGEESADQECDSSNPEHEDSSQDEASSS</sequence>
<organism evidence="3 4">
    <name type="scientific">Rubroshorea leprosula</name>
    <dbReference type="NCBI Taxonomy" id="152421"/>
    <lineage>
        <taxon>Eukaryota</taxon>
        <taxon>Viridiplantae</taxon>
        <taxon>Streptophyta</taxon>
        <taxon>Embryophyta</taxon>
        <taxon>Tracheophyta</taxon>
        <taxon>Spermatophyta</taxon>
        <taxon>Magnoliopsida</taxon>
        <taxon>eudicotyledons</taxon>
        <taxon>Gunneridae</taxon>
        <taxon>Pentapetalae</taxon>
        <taxon>rosids</taxon>
        <taxon>malvids</taxon>
        <taxon>Malvales</taxon>
        <taxon>Dipterocarpaceae</taxon>
        <taxon>Rubroshorea</taxon>
    </lineage>
</organism>
<keyword evidence="1" id="KW-0175">Coiled coil</keyword>
<dbReference type="EMBL" id="BPVZ01000109">
    <property type="protein sequence ID" value="GKV35100.1"/>
    <property type="molecule type" value="Genomic_DNA"/>
</dbReference>
<reference evidence="3 4" key="1">
    <citation type="journal article" date="2021" name="Commun. Biol.">
        <title>The genome of Shorea leprosula (Dipterocarpaceae) highlights the ecological relevance of drought in aseasonal tropical rainforests.</title>
        <authorList>
            <person name="Ng K.K.S."/>
            <person name="Kobayashi M.J."/>
            <person name="Fawcett J.A."/>
            <person name="Hatakeyama M."/>
            <person name="Paape T."/>
            <person name="Ng C.H."/>
            <person name="Ang C.C."/>
            <person name="Tnah L.H."/>
            <person name="Lee C.T."/>
            <person name="Nishiyama T."/>
            <person name="Sese J."/>
            <person name="O'Brien M.J."/>
            <person name="Copetti D."/>
            <person name="Mohd Noor M.I."/>
            <person name="Ong R.C."/>
            <person name="Putra M."/>
            <person name="Sireger I.Z."/>
            <person name="Indrioko S."/>
            <person name="Kosugi Y."/>
            <person name="Izuno A."/>
            <person name="Isagi Y."/>
            <person name="Lee S.L."/>
            <person name="Shimizu K.K."/>
        </authorList>
    </citation>
    <scope>NUCLEOTIDE SEQUENCE [LARGE SCALE GENOMIC DNA]</scope>
    <source>
        <strain evidence="3">214</strain>
    </source>
</reference>
<dbReference type="AlphaFoldDB" id="A0AAV5LDF5"/>
<evidence type="ECO:0000313" key="4">
    <source>
        <dbReference type="Proteomes" id="UP001054252"/>
    </source>
</evidence>
<evidence type="ECO:0000256" key="1">
    <source>
        <dbReference type="SAM" id="Coils"/>
    </source>
</evidence>
<evidence type="ECO:0000313" key="3">
    <source>
        <dbReference type="EMBL" id="GKV35100.1"/>
    </source>
</evidence>
<feature type="coiled-coil region" evidence="1">
    <location>
        <begin position="344"/>
        <end position="403"/>
    </location>
</feature>
<name>A0AAV5LDF5_9ROSI</name>
<feature type="compositionally biased region" description="Acidic residues" evidence="2">
    <location>
        <begin position="490"/>
        <end position="502"/>
    </location>
</feature>
<dbReference type="Proteomes" id="UP001054252">
    <property type="component" value="Unassembled WGS sequence"/>
</dbReference>